<sequence length="86" mass="9645">MAIGTDPMVRLKSLFAAVGNSVDLVRSDDRHVHAGADRTLSDLRVRKGQERVRKALRTVPGMRAPDPVRTARRRRTGWLPTPAKLY</sequence>
<comment type="caution">
    <text evidence="2">The sequence shown here is derived from an EMBL/GenBank/DDBJ whole genome shotgun (WGS) entry which is preliminary data.</text>
</comment>
<accession>A0ABP6QFI6</accession>
<gene>
    <name evidence="2" type="ORF">GCM10010468_55030</name>
</gene>
<name>A0ABP6QFI6_9ACTN</name>
<evidence type="ECO:0000313" key="3">
    <source>
        <dbReference type="Proteomes" id="UP001501237"/>
    </source>
</evidence>
<reference evidence="3" key="1">
    <citation type="journal article" date="2019" name="Int. J. Syst. Evol. Microbiol.">
        <title>The Global Catalogue of Microorganisms (GCM) 10K type strain sequencing project: providing services to taxonomists for standard genome sequencing and annotation.</title>
        <authorList>
            <consortium name="The Broad Institute Genomics Platform"/>
            <consortium name="The Broad Institute Genome Sequencing Center for Infectious Disease"/>
            <person name="Wu L."/>
            <person name="Ma J."/>
        </authorList>
    </citation>
    <scope>NUCLEOTIDE SEQUENCE [LARGE SCALE GENOMIC DNA]</scope>
    <source>
        <strain evidence="3">JCM 9377</strain>
    </source>
</reference>
<keyword evidence="3" id="KW-1185">Reference proteome</keyword>
<evidence type="ECO:0000256" key="1">
    <source>
        <dbReference type="SAM" id="MobiDB-lite"/>
    </source>
</evidence>
<protein>
    <submittedName>
        <fullName evidence="2">Uncharacterized protein</fullName>
    </submittedName>
</protein>
<organism evidence="2 3">
    <name type="scientific">Actinocorallia longicatena</name>
    <dbReference type="NCBI Taxonomy" id="111803"/>
    <lineage>
        <taxon>Bacteria</taxon>
        <taxon>Bacillati</taxon>
        <taxon>Actinomycetota</taxon>
        <taxon>Actinomycetes</taxon>
        <taxon>Streptosporangiales</taxon>
        <taxon>Thermomonosporaceae</taxon>
        <taxon>Actinocorallia</taxon>
    </lineage>
</organism>
<proteinExistence type="predicted"/>
<dbReference type="Proteomes" id="UP001501237">
    <property type="component" value="Unassembled WGS sequence"/>
</dbReference>
<feature type="region of interest" description="Disordered" evidence="1">
    <location>
        <begin position="62"/>
        <end position="86"/>
    </location>
</feature>
<dbReference type="EMBL" id="BAAAUV010000016">
    <property type="protein sequence ID" value="GAA3226644.1"/>
    <property type="molecule type" value="Genomic_DNA"/>
</dbReference>
<evidence type="ECO:0000313" key="2">
    <source>
        <dbReference type="EMBL" id="GAA3226644.1"/>
    </source>
</evidence>